<evidence type="ECO:0000256" key="1">
    <source>
        <dbReference type="SAM" id="Phobius"/>
    </source>
</evidence>
<dbReference type="EMBL" id="QWEZ01000001">
    <property type="protein sequence ID" value="RRJ84948.1"/>
    <property type="molecule type" value="Genomic_DNA"/>
</dbReference>
<dbReference type="Pfam" id="PF04654">
    <property type="entry name" value="DUF599"/>
    <property type="match status" value="1"/>
</dbReference>
<accession>A0A3P3VSK3</accession>
<keyword evidence="3" id="KW-1185">Reference proteome</keyword>
<feature type="transmembrane region" description="Helical" evidence="1">
    <location>
        <begin position="6"/>
        <end position="29"/>
    </location>
</feature>
<proteinExistence type="predicted"/>
<gene>
    <name evidence="2" type="ORF">D0544_07660</name>
</gene>
<dbReference type="PANTHER" id="PTHR31881">
    <property type="match status" value="1"/>
</dbReference>
<dbReference type="RefSeq" id="WP_125015378.1">
    <property type="nucleotide sequence ID" value="NZ_QWEZ01000001.1"/>
</dbReference>
<comment type="caution">
    <text evidence="2">The sequence shown here is derived from an EMBL/GenBank/DDBJ whole genome shotgun (WGS) entry which is preliminary data.</text>
</comment>
<keyword evidence="1" id="KW-1133">Transmembrane helix</keyword>
<sequence length="231" mass="25977">MQAYLLDGIAVAWLFTVWVGYTLIANYLAKGNPCLASVLHLYRGDWMRSLLKRENRIADTAIIANLERNVSFFASTSILVLAGLLTLLSTPASGMLLLSDLPFAELTSRQLWEVKILVMIVIFVYAFFTFTWSLRVYNFASVLMGSAPLHDEELAEAERGAYAQRLANVLSIAAAHFNYGLRAYYFGLATLSWVVSPWLLIGATALVVFILYYREFHSRVLKEMMLSEPGQ</sequence>
<reference evidence="2 3" key="2">
    <citation type="submission" date="2018-12" db="EMBL/GenBank/DDBJ databases">
        <title>Simiduia agarivorans gen. nov., sp. nov., a marine, agarolytic bacterium isolated from shallow coastal water from Keelung, Taiwan.</title>
        <authorList>
            <person name="Shieh W.Y."/>
        </authorList>
    </citation>
    <scope>NUCLEOTIDE SEQUENCE [LARGE SCALE GENOMIC DNA]</scope>
    <source>
        <strain evidence="2 3">GTF-13</strain>
    </source>
</reference>
<evidence type="ECO:0000313" key="3">
    <source>
        <dbReference type="Proteomes" id="UP000280792"/>
    </source>
</evidence>
<feature type="transmembrane region" description="Helical" evidence="1">
    <location>
        <begin position="72"/>
        <end position="96"/>
    </location>
</feature>
<evidence type="ECO:0000313" key="2">
    <source>
        <dbReference type="EMBL" id="RRJ84948.1"/>
    </source>
</evidence>
<reference evidence="2 3" key="1">
    <citation type="submission" date="2018-08" db="EMBL/GenBank/DDBJ databases">
        <authorList>
            <person name="Khan S.A."/>
        </authorList>
    </citation>
    <scope>NUCLEOTIDE SEQUENCE [LARGE SCALE GENOMIC DNA]</scope>
    <source>
        <strain evidence="2 3">GTF-13</strain>
    </source>
</reference>
<dbReference type="Proteomes" id="UP000280792">
    <property type="component" value="Unassembled WGS sequence"/>
</dbReference>
<keyword evidence="1" id="KW-0812">Transmembrane</keyword>
<dbReference type="PANTHER" id="PTHR31881:SF6">
    <property type="entry name" value="OS09G0494600 PROTEIN"/>
    <property type="match status" value="1"/>
</dbReference>
<dbReference type="AlphaFoldDB" id="A0A3P3VSK3"/>
<protein>
    <submittedName>
        <fullName evidence="2">DUF599 family protein</fullName>
    </submittedName>
</protein>
<keyword evidence="1" id="KW-0472">Membrane</keyword>
<name>A0A3P3VSK3_9GAMM</name>
<feature type="transmembrane region" description="Helical" evidence="1">
    <location>
        <begin position="116"/>
        <end position="134"/>
    </location>
</feature>
<dbReference type="InterPro" id="IPR006747">
    <property type="entry name" value="DUF599"/>
</dbReference>
<organism evidence="2 3">
    <name type="scientific">Aestuariirhabdus litorea</name>
    <dbReference type="NCBI Taxonomy" id="2528527"/>
    <lineage>
        <taxon>Bacteria</taxon>
        <taxon>Pseudomonadati</taxon>
        <taxon>Pseudomonadota</taxon>
        <taxon>Gammaproteobacteria</taxon>
        <taxon>Oceanospirillales</taxon>
        <taxon>Aestuariirhabdaceae</taxon>
        <taxon>Aestuariirhabdus</taxon>
    </lineage>
</organism>
<feature type="transmembrane region" description="Helical" evidence="1">
    <location>
        <begin position="191"/>
        <end position="213"/>
    </location>
</feature>